<name>A0AAD3SJM1_NEPGR</name>
<gene>
    <name evidence="1" type="ORF">Nepgr_013770</name>
</gene>
<evidence type="ECO:0000313" key="2">
    <source>
        <dbReference type="Proteomes" id="UP001279734"/>
    </source>
</evidence>
<accession>A0AAD3SJM1</accession>
<organism evidence="1 2">
    <name type="scientific">Nepenthes gracilis</name>
    <name type="common">Slender pitcher plant</name>
    <dbReference type="NCBI Taxonomy" id="150966"/>
    <lineage>
        <taxon>Eukaryota</taxon>
        <taxon>Viridiplantae</taxon>
        <taxon>Streptophyta</taxon>
        <taxon>Embryophyta</taxon>
        <taxon>Tracheophyta</taxon>
        <taxon>Spermatophyta</taxon>
        <taxon>Magnoliopsida</taxon>
        <taxon>eudicotyledons</taxon>
        <taxon>Gunneridae</taxon>
        <taxon>Pentapetalae</taxon>
        <taxon>Caryophyllales</taxon>
        <taxon>Nepenthaceae</taxon>
        <taxon>Nepenthes</taxon>
    </lineage>
</organism>
<keyword evidence="2" id="KW-1185">Reference proteome</keyword>
<dbReference type="AlphaFoldDB" id="A0AAD3SJM1"/>
<comment type="caution">
    <text evidence="1">The sequence shown here is derived from an EMBL/GenBank/DDBJ whole genome shotgun (WGS) entry which is preliminary data.</text>
</comment>
<sequence length="86" mass="9252">MESDCLLLPSLCVCFSAGKAESGRFYKFVILSLETAGRTRLQRVTQNCLVSILSHCFLSLFLRPAPASARPPNISIVAAKVCSGSC</sequence>
<evidence type="ECO:0000313" key="1">
    <source>
        <dbReference type="EMBL" id="GMH11929.1"/>
    </source>
</evidence>
<dbReference type="Proteomes" id="UP001279734">
    <property type="component" value="Unassembled WGS sequence"/>
</dbReference>
<reference evidence="1" key="1">
    <citation type="submission" date="2023-05" db="EMBL/GenBank/DDBJ databases">
        <title>Nepenthes gracilis genome sequencing.</title>
        <authorList>
            <person name="Fukushima K."/>
        </authorList>
    </citation>
    <scope>NUCLEOTIDE SEQUENCE</scope>
    <source>
        <strain evidence="1">SING2019-196</strain>
    </source>
</reference>
<proteinExistence type="predicted"/>
<dbReference type="EMBL" id="BSYO01000011">
    <property type="protein sequence ID" value="GMH11929.1"/>
    <property type="molecule type" value="Genomic_DNA"/>
</dbReference>
<protein>
    <submittedName>
        <fullName evidence="1">Uncharacterized protein</fullName>
    </submittedName>
</protein>